<keyword evidence="1" id="KW-1133">Transmembrane helix</keyword>
<dbReference type="RefSeq" id="WP_186773625.1">
    <property type="nucleotide sequence ID" value="NZ_JACOMF010000089.1"/>
</dbReference>
<dbReference type="InterPro" id="IPR007047">
    <property type="entry name" value="Flp_Fap"/>
</dbReference>
<dbReference type="Proteomes" id="UP000600101">
    <property type="component" value="Unassembled WGS sequence"/>
</dbReference>
<accession>A0A9X0R3I5</accession>
<proteinExistence type="predicted"/>
<protein>
    <submittedName>
        <fullName evidence="2">Flp family type IVb pilin</fullName>
    </submittedName>
</protein>
<evidence type="ECO:0000313" key="2">
    <source>
        <dbReference type="EMBL" id="MBC4018886.1"/>
    </source>
</evidence>
<evidence type="ECO:0000256" key="1">
    <source>
        <dbReference type="SAM" id="Phobius"/>
    </source>
</evidence>
<sequence>MIAHINDQKDALLYRIYVGIERLRPWLTLSSDRRAASAMEYALMAALIGVCVVAAVGTLGSSLSEKFTEIATMLKADAVAPQ</sequence>
<reference evidence="2" key="1">
    <citation type="submission" date="2020-08" db="EMBL/GenBank/DDBJ databases">
        <authorList>
            <person name="Hu Y."/>
            <person name="Nguyen S.V."/>
            <person name="Li F."/>
            <person name="Fanning S."/>
        </authorList>
    </citation>
    <scope>NUCLEOTIDE SEQUENCE</scope>
    <source>
        <strain evidence="2">SYSU D8009</strain>
    </source>
</reference>
<dbReference type="Pfam" id="PF04964">
    <property type="entry name" value="Flp_Fap"/>
    <property type="match status" value="1"/>
</dbReference>
<keyword evidence="1" id="KW-0812">Transmembrane</keyword>
<name>A0A9X0R3I5_9PROT</name>
<gene>
    <name evidence="2" type="ORF">H7965_26910</name>
</gene>
<dbReference type="AlphaFoldDB" id="A0A9X0R3I5"/>
<keyword evidence="3" id="KW-1185">Reference proteome</keyword>
<keyword evidence="1" id="KW-0472">Membrane</keyword>
<feature type="transmembrane region" description="Helical" evidence="1">
    <location>
        <begin position="41"/>
        <end position="63"/>
    </location>
</feature>
<evidence type="ECO:0000313" key="3">
    <source>
        <dbReference type="Proteomes" id="UP000600101"/>
    </source>
</evidence>
<dbReference type="EMBL" id="JACOMF010000089">
    <property type="protein sequence ID" value="MBC4018886.1"/>
    <property type="molecule type" value="Genomic_DNA"/>
</dbReference>
<organism evidence="2 3">
    <name type="scientific">Siccirubricoccus deserti</name>
    <dbReference type="NCBI Taxonomy" id="2013562"/>
    <lineage>
        <taxon>Bacteria</taxon>
        <taxon>Pseudomonadati</taxon>
        <taxon>Pseudomonadota</taxon>
        <taxon>Alphaproteobacteria</taxon>
        <taxon>Acetobacterales</taxon>
        <taxon>Roseomonadaceae</taxon>
        <taxon>Siccirubricoccus</taxon>
    </lineage>
</organism>
<comment type="caution">
    <text evidence="2">The sequence shown here is derived from an EMBL/GenBank/DDBJ whole genome shotgun (WGS) entry which is preliminary data.</text>
</comment>